<protein>
    <recommendedName>
        <fullName evidence="3">F-box domain-containing protein</fullName>
    </recommendedName>
</protein>
<dbReference type="Proteomes" id="UP001152747">
    <property type="component" value="Unassembled WGS sequence"/>
</dbReference>
<name>A0A9P1N9U5_9PELO</name>
<evidence type="ECO:0008006" key="3">
    <source>
        <dbReference type="Google" id="ProtNLM"/>
    </source>
</evidence>
<dbReference type="AlphaFoldDB" id="A0A9P1N9U5"/>
<dbReference type="EMBL" id="CANHGI010000006">
    <property type="protein sequence ID" value="CAI5456504.1"/>
    <property type="molecule type" value="Genomic_DNA"/>
</dbReference>
<accession>A0A9P1N9U5</accession>
<sequence>MEMIRKLLARIGINKTEPPTYNDLPNEIKMDIINMLGSKGRSKMSQVSKLCAAQCKESSFYLQNLEFSSSEIKPKIEVGHAANRTDYILTFGENEIVCLSRNEEKVLWRETLEKSEGNANLNCCRHFEKMLEEHQKSIRSIVINPYSARYLKFDVASFPRLENLQITLKFGIDYYQIFGKLVRPLKTLEVLQGFDSSDSDSDILEYDQIYQVQDKVSLDNLHLKNEHLIRFTAKHLEITIGDLTEENVANWLRTYQNGTMQHTIIHYTFSVRDSDFDCHKLWRLLGSNEQNLEKLLAIRRNDNRRKFLYLKFTHRCLVVTNPML</sequence>
<organism evidence="1 2">
    <name type="scientific">Caenorhabditis angaria</name>
    <dbReference type="NCBI Taxonomy" id="860376"/>
    <lineage>
        <taxon>Eukaryota</taxon>
        <taxon>Metazoa</taxon>
        <taxon>Ecdysozoa</taxon>
        <taxon>Nematoda</taxon>
        <taxon>Chromadorea</taxon>
        <taxon>Rhabditida</taxon>
        <taxon>Rhabditina</taxon>
        <taxon>Rhabditomorpha</taxon>
        <taxon>Rhabditoidea</taxon>
        <taxon>Rhabditidae</taxon>
        <taxon>Peloderinae</taxon>
        <taxon>Caenorhabditis</taxon>
    </lineage>
</organism>
<evidence type="ECO:0000313" key="2">
    <source>
        <dbReference type="Proteomes" id="UP001152747"/>
    </source>
</evidence>
<comment type="caution">
    <text evidence="1">The sequence shown here is derived from an EMBL/GenBank/DDBJ whole genome shotgun (WGS) entry which is preliminary data.</text>
</comment>
<evidence type="ECO:0000313" key="1">
    <source>
        <dbReference type="EMBL" id="CAI5456504.1"/>
    </source>
</evidence>
<reference evidence="1" key="1">
    <citation type="submission" date="2022-11" db="EMBL/GenBank/DDBJ databases">
        <authorList>
            <person name="Kikuchi T."/>
        </authorList>
    </citation>
    <scope>NUCLEOTIDE SEQUENCE</scope>
    <source>
        <strain evidence="1">PS1010</strain>
    </source>
</reference>
<proteinExistence type="predicted"/>
<gene>
    <name evidence="1" type="ORF">CAMP_LOCUS19141</name>
</gene>
<keyword evidence="2" id="KW-1185">Reference proteome</keyword>